<dbReference type="EMBL" id="AGNK02006111">
    <property type="status" value="NOT_ANNOTATED_CDS"/>
    <property type="molecule type" value="Genomic_DNA"/>
</dbReference>
<accession>K4APG0</accession>
<dbReference type="EnsemblPlants" id="KQK92349">
    <property type="protein sequence ID" value="KQK92349"/>
    <property type="gene ID" value="SETIT_040808mg"/>
</dbReference>
<evidence type="ECO:0000313" key="1">
    <source>
        <dbReference type="EnsemblPlants" id="KQK92349"/>
    </source>
</evidence>
<evidence type="ECO:0000313" key="2">
    <source>
        <dbReference type="Proteomes" id="UP000004995"/>
    </source>
</evidence>
<dbReference type="AlphaFoldDB" id="K4APG0"/>
<organism evidence="1 2">
    <name type="scientific">Setaria italica</name>
    <name type="common">Foxtail millet</name>
    <name type="synonym">Panicum italicum</name>
    <dbReference type="NCBI Taxonomy" id="4555"/>
    <lineage>
        <taxon>Eukaryota</taxon>
        <taxon>Viridiplantae</taxon>
        <taxon>Streptophyta</taxon>
        <taxon>Embryophyta</taxon>
        <taxon>Tracheophyta</taxon>
        <taxon>Spermatophyta</taxon>
        <taxon>Magnoliopsida</taxon>
        <taxon>Liliopsida</taxon>
        <taxon>Poales</taxon>
        <taxon>Poaceae</taxon>
        <taxon>PACMAD clade</taxon>
        <taxon>Panicoideae</taxon>
        <taxon>Panicodae</taxon>
        <taxon>Paniceae</taxon>
        <taxon>Cenchrinae</taxon>
        <taxon>Setaria</taxon>
    </lineage>
</organism>
<keyword evidence="2" id="KW-1185">Reference proteome</keyword>
<sequence length="31" mass="3462">MVCCELGSKNLILVPMFASCNQINKFWSITA</sequence>
<proteinExistence type="predicted"/>
<reference evidence="2" key="1">
    <citation type="journal article" date="2012" name="Nat. Biotechnol.">
        <title>Reference genome sequence of the model plant Setaria.</title>
        <authorList>
            <person name="Bennetzen J.L."/>
            <person name="Schmutz J."/>
            <person name="Wang H."/>
            <person name="Percifield R."/>
            <person name="Hawkins J."/>
            <person name="Pontaroli A.C."/>
            <person name="Estep M."/>
            <person name="Feng L."/>
            <person name="Vaughn J.N."/>
            <person name="Grimwood J."/>
            <person name="Jenkins J."/>
            <person name="Barry K."/>
            <person name="Lindquist E."/>
            <person name="Hellsten U."/>
            <person name="Deshpande S."/>
            <person name="Wang X."/>
            <person name="Wu X."/>
            <person name="Mitros T."/>
            <person name="Triplett J."/>
            <person name="Yang X."/>
            <person name="Ye C.Y."/>
            <person name="Mauro-Herrera M."/>
            <person name="Wang L."/>
            <person name="Li P."/>
            <person name="Sharma M."/>
            <person name="Sharma R."/>
            <person name="Ronald P.C."/>
            <person name="Panaud O."/>
            <person name="Kellogg E.A."/>
            <person name="Brutnell T.P."/>
            <person name="Doust A.N."/>
            <person name="Tuskan G.A."/>
            <person name="Rokhsar D."/>
            <person name="Devos K.M."/>
        </authorList>
    </citation>
    <scope>NUCLEOTIDE SEQUENCE [LARGE SCALE GENOMIC DNA]</scope>
    <source>
        <strain evidence="2">cv. Yugu1</strain>
    </source>
</reference>
<protein>
    <submittedName>
        <fullName evidence="1">Uncharacterized protein</fullName>
    </submittedName>
</protein>
<name>K4APG0_SETIT</name>
<dbReference type="Gramene" id="KQK92349">
    <property type="protein sequence ID" value="KQK92349"/>
    <property type="gene ID" value="SETIT_040808mg"/>
</dbReference>
<reference evidence="1" key="2">
    <citation type="submission" date="2018-08" db="UniProtKB">
        <authorList>
            <consortium name="EnsemblPlants"/>
        </authorList>
    </citation>
    <scope>IDENTIFICATION</scope>
    <source>
        <strain evidence="1">Yugu1</strain>
    </source>
</reference>
<dbReference type="HOGENOM" id="CLU_3400139_0_0_1"/>
<dbReference type="Proteomes" id="UP000004995">
    <property type="component" value="Unassembled WGS sequence"/>
</dbReference>
<dbReference type="InParanoid" id="K4APG0"/>